<accession>A0AA38MXX6</accession>
<reference evidence="1" key="1">
    <citation type="submission" date="2022-08" db="EMBL/GenBank/DDBJ databases">
        <authorList>
            <consortium name="DOE Joint Genome Institute"/>
            <person name="Min B."/>
            <person name="Sierra-Patev S."/>
            <person name="Naranjo-Ortiz M."/>
            <person name="Looney B."/>
            <person name="Konkel Z."/>
            <person name="Slot J.C."/>
            <person name="Sakamoto Y."/>
            <person name="Steenwyk J.L."/>
            <person name="Rokas A."/>
            <person name="Carro J."/>
            <person name="Camarero S."/>
            <person name="Ferreira P."/>
            <person name="Molpeceres G."/>
            <person name="Ruiz-duenas F.J."/>
            <person name="Serrano A."/>
            <person name="Henrissat B."/>
            <person name="Drula E."/>
            <person name="Hughes K.W."/>
            <person name="Mata J.L."/>
            <person name="Ishikawa N.K."/>
            <person name="Vargas-Isla R."/>
            <person name="Ushijima S."/>
            <person name="Smith C.A."/>
            <person name="Ahrendt S."/>
            <person name="Andreopoulos W."/>
            <person name="He G."/>
            <person name="LaButti K."/>
            <person name="Lipzen A."/>
            <person name="Ng V."/>
            <person name="Riley R."/>
            <person name="Sandor L."/>
            <person name="Barry K."/>
            <person name="Martinez A.T."/>
            <person name="Xiao Y."/>
            <person name="Gibbons J.G."/>
            <person name="Terashima K."/>
            <person name="Hibbett D.S."/>
            <person name="Grigoriev I.V."/>
        </authorList>
    </citation>
    <scope>NUCLEOTIDE SEQUENCE</scope>
    <source>
        <strain evidence="1">ET3784</strain>
    </source>
</reference>
<dbReference type="Proteomes" id="UP001176059">
    <property type="component" value="Unassembled WGS sequence"/>
</dbReference>
<gene>
    <name evidence="1" type="ORF">DFJ43DRAFT_1041183</name>
</gene>
<evidence type="ECO:0000313" key="1">
    <source>
        <dbReference type="EMBL" id="KAJ3727171.1"/>
    </source>
</evidence>
<dbReference type="EMBL" id="JANVFO010000042">
    <property type="protein sequence ID" value="KAJ3727171.1"/>
    <property type="molecule type" value="Genomic_DNA"/>
</dbReference>
<name>A0AA38MXX6_9AGAR</name>
<sequence length="251" mass="29458">MNRFDSILRIQISEYWMNKMSRNAKCEWMDTRKIAKENPEGLRPIGWQKRRDLGKSKRKRLKTEDMMEFRKIQSEVTEFPKGSEMNGGLEMEWKKPMKWPNRNLMMGVMGNIMVGKWRLVGNISEMSREVFVGVNNDIQTYKVQLMDGQGKGDKGKFPTGVSINEQSGRASEEGMKWLMLPMNGPKAFEIQSKQPKLRPELRGNDRSSVGTIEIRMDRMVRKSRRSEVNLNPFIRTDPHYAEWFWKGFGRI</sequence>
<comment type="caution">
    <text evidence="1">The sequence shown here is derived from an EMBL/GenBank/DDBJ whole genome shotgun (WGS) entry which is preliminary data.</text>
</comment>
<keyword evidence="2" id="KW-1185">Reference proteome</keyword>
<protein>
    <submittedName>
        <fullName evidence="1">Uncharacterized protein</fullName>
    </submittedName>
</protein>
<proteinExistence type="predicted"/>
<dbReference type="AlphaFoldDB" id="A0AA38MXX6"/>
<evidence type="ECO:0000313" key="2">
    <source>
        <dbReference type="Proteomes" id="UP001176059"/>
    </source>
</evidence>
<reference evidence="1" key="2">
    <citation type="journal article" date="2023" name="Proc. Natl. Acad. Sci. U.S.A.">
        <title>A global phylogenomic analysis of the shiitake genus Lentinula.</title>
        <authorList>
            <person name="Sierra-Patev S."/>
            <person name="Min B."/>
            <person name="Naranjo-Ortiz M."/>
            <person name="Looney B."/>
            <person name="Konkel Z."/>
            <person name="Slot J.C."/>
            <person name="Sakamoto Y."/>
            <person name="Steenwyk J.L."/>
            <person name="Rokas A."/>
            <person name="Carro J."/>
            <person name="Camarero S."/>
            <person name="Ferreira P."/>
            <person name="Molpeceres G."/>
            <person name="Ruiz-Duenas F.J."/>
            <person name="Serrano A."/>
            <person name="Henrissat B."/>
            <person name="Drula E."/>
            <person name="Hughes K.W."/>
            <person name="Mata J.L."/>
            <person name="Ishikawa N.K."/>
            <person name="Vargas-Isla R."/>
            <person name="Ushijima S."/>
            <person name="Smith C.A."/>
            <person name="Donoghue J."/>
            <person name="Ahrendt S."/>
            <person name="Andreopoulos W."/>
            <person name="He G."/>
            <person name="LaButti K."/>
            <person name="Lipzen A."/>
            <person name="Ng V."/>
            <person name="Riley R."/>
            <person name="Sandor L."/>
            <person name="Barry K."/>
            <person name="Martinez A.T."/>
            <person name="Xiao Y."/>
            <person name="Gibbons J.G."/>
            <person name="Terashima K."/>
            <person name="Grigoriev I.V."/>
            <person name="Hibbett D."/>
        </authorList>
    </citation>
    <scope>NUCLEOTIDE SEQUENCE</scope>
    <source>
        <strain evidence="1">ET3784</strain>
    </source>
</reference>
<organism evidence="1 2">
    <name type="scientific">Lentinula guzmanii</name>
    <dbReference type="NCBI Taxonomy" id="2804957"/>
    <lineage>
        <taxon>Eukaryota</taxon>
        <taxon>Fungi</taxon>
        <taxon>Dikarya</taxon>
        <taxon>Basidiomycota</taxon>
        <taxon>Agaricomycotina</taxon>
        <taxon>Agaricomycetes</taxon>
        <taxon>Agaricomycetidae</taxon>
        <taxon>Agaricales</taxon>
        <taxon>Marasmiineae</taxon>
        <taxon>Omphalotaceae</taxon>
        <taxon>Lentinula</taxon>
    </lineage>
</organism>